<reference evidence="2" key="1">
    <citation type="submission" date="2022-11" db="EMBL/GenBank/DDBJ databases">
        <title>Minimal conservation of predation-associated metabolite biosynthetic gene clusters underscores biosynthetic potential of Myxococcota including descriptions for ten novel species: Archangium lansinium sp. nov., Myxococcus landrumus sp. nov., Nannocystis bai.</title>
        <authorList>
            <person name="Ahearne A."/>
            <person name="Stevens C."/>
            <person name="Phillips K."/>
        </authorList>
    </citation>
    <scope>NUCLEOTIDE SEQUENCE</scope>
    <source>
        <strain evidence="2">Na p29</strain>
    </source>
</reference>
<keyword evidence="3" id="KW-1185">Reference proteome</keyword>
<protein>
    <submittedName>
        <fullName evidence="2">Uncharacterized protein</fullName>
    </submittedName>
</protein>
<accession>A0A9X3EXJ0</accession>
<dbReference type="AlphaFoldDB" id="A0A9X3EXJ0"/>
<organism evidence="2 3">
    <name type="scientific">Nannocystis pusilla</name>
    <dbReference type="NCBI Taxonomy" id="889268"/>
    <lineage>
        <taxon>Bacteria</taxon>
        <taxon>Pseudomonadati</taxon>
        <taxon>Myxococcota</taxon>
        <taxon>Polyangia</taxon>
        <taxon>Nannocystales</taxon>
        <taxon>Nannocystaceae</taxon>
        <taxon>Nannocystis</taxon>
    </lineage>
</organism>
<comment type="caution">
    <text evidence="2">The sequence shown here is derived from an EMBL/GenBank/DDBJ whole genome shotgun (WGS) entry which is preliminary data.</text>
</comment>
<proteinExistence type="predicted"/>
<dbReference type="RefSeq" id="WP_267775353.1">
    <property type="nucleotide sequence ID" value="NZ_JAPNKE010000002.1"/>
</dbReference>
<dbReference type="EMBL" id="JAPNKE010000002">
    <property type="protein sequence ID" value="MCY1012022.1"/>
    <property type="molecule type" value="Genomic_DNA"/>
</dbReference>
<feature type="region of interest" description="Disordered" evidence="1">
    <location>
        <begin position="48"/>
        <end position="71"/>
    </location>
</feature>
<evidence type="ECO:0000256" key="1">
    <source>
        <dbReference type="SAM" id="MobiDB-lite"/>
    </source>
</evidence>
<evidence type="ECO:0000313" key="2">
    <source>
        <dbReference type="EMBL" id="MCY1012022.1"/>
    </source>
</evidence>
<sequence>MSVSLSGSELSEPGSDVLSLDDVLVGGPAVAVDASLVDSPALSVPLVPAAPGPQDVNHNPSATTGINLGMT</sequence>
<name>A0A9X3EXJ0_9BACT</name>
<evidence type="ECO:0000313" key="3">
    <source>
        <dbReference type="Proteomes" id="UP001150924"/>
    </source>
</evidence>
<dbReference type="Proteomes" id="UP001150924">
    <property type="component" value="Unassembled WGS sequence"/>
</dbReference>
<feature type="compositionally biased region" description="Polar residues" evidence="1">
    <location>
        <begin position="56"/>
        <end position="71"/>
    </location>
</feature>
<gene>
    <name evidence="2" type="ORF">OV079_42055</name>
</gene>